<evidence type="ECO:0000313" key="1">
    <source>
        <dbReference type="EMBL" id="CAE6956434.1"/>
    </source>
</evidence>
<proteinExistence type="predicted"/>
<accession>A0A812HNU8</accession>
<gene>
    <name evidence="1" type="primary">Hnrnpu</name>
    <name evidence="1" type="ORF">SNAT2548_LOCUS1758</name>
</gene>
<dbReference type="AlphaFoldDB" id="A0A812HNU8"/>
<keyword evidence="2" id="KW-1185">Reference proteome</keyword>
<dbReference type="Proteomes" id="UP000604046">
    <property type="component" value="Unassembled WGS sequence"/>
</dbReference>
<sequence length="71" mass="7791">MASSCFLALGGRLNEGGLHYLFAGARANVGLRAGRYMFEVRILELLSQAETGMPAAMRSFVLEPTWKLKSQ</sequence>
<dbReference type="EMBL" id="CAJNDS010000102">
    <property type="protein sequence ID" value="CAE6956434.1"/>
    <property type="molecule type" value="Genomic_DNA"/>
</dbReference>
<organism evidence="1 2">
    <name type="scientific">Symbiodinium natans</name>
    <dbReference type="NCBI Taxonomy" id="878477"/>
    <lineage>
        <taxon>Eukaryota</taxon>
        <taxon>Sar</taxon>
        <taxon>Alveolata</taxon>
        <taxon>Dinophyceae</taxon>
        <taxon>Suessiales</taxon>
        <taxon>Symbiodiniaceae</taxon>
        <taxon>Symbiodinium</taxon>
    </lineage>
</organism>
<protein>
    <submittedName>
        <fullName evidence="1">Hnrnpu protein</fullName>
    </submittedName>
</protein>
<name>A0A812HNU8_9DINO</name>
<evidence type="ECO:0000313" key="2">
    <source>
        <dbReference type="Proteomes" id="UP000604046"/>
    </source>
</evidence>
<dbReference type="OrthoDB" id="445357at2759"/>
<comment type="caution">
    <text evidence="1">The sequence shown here is derived from an EMBL/GenBank/DDBJ whole genome shotgun (WGS) entry which is preliminary data.</text>
</comment>
<reference evidence="1" key="1">
    <citation type="submission" date="2021-02" db="EMBL/GenBank/DDBJ databases">
        <authorList>
            <person name="Dougan E. K."/>
            <person name="Rhodes N."/>
            <person name="Thang M."/>
            <person name="Chan C."/>
        </authorList>
    </citation>
    <scope>NUCLEOTIDE SEQUENCE</scope>
</reference>